<dbReference type="InterPro" id="IPR042197">
    <property type="entry name" value="Apaf_helical"/>
</dbReference>
<dbReference type="Gene3D" id="3.40.50.300">
    <property type="entry name" value="P-loop containing nucleotide triphosphate hydrolases"/>
    <property type="match status" value="1"/>
</dbReference>
<dbReference type="InterPro" id="IPR058922">
    <property type="entry name" value="WHD_DRP"/>
</dbReference>
<keyword evidence="1" id="KW-0433">Leucine-rich repeat</keyword>
<evidence type="ECO:0000256" key="1">
    <source>
        <dbReference type="ARBA" id="ARBA00022614"/>
    </source>
</evidence>
<name>A5B7J1_VITVI</name>
<evidence type="ECO:0008006" key="11">
    <source>
        <dbReference type="Google" id="ProtNLM"/>
    </source>
</evidence>
<gene>
    <name evidence="10" type="ORF">VITISV_007076</name>
</gene>
<dbReference type="PANTHER" id="PTHR36766:SF51">
    <property type="entry name" value="DISEASE RESISTANCE RPP13-LIKE PROTEIN 1"/>
    <property type="match status" value="1"/>
</dbReference>
<dbReference type="GO" id="GO:0006952">
    <property type="term" value="P:defense response"/>
    <property type="evidence" value="ECO:0007669"/>
    <property type="project" value="UniProtKB-KW"/>
</dbReference>
<dbReference type="InterPro" id="IPR027417">
    <property type="entry name" value="P-loop_NTPase"/>
</dbReference>
<dbReference type="Gene3D" id="1.10.8.430">
    <property type="entry name" value="Helical domain of apoptotic protease-activating factors"/>
    <property type="match status" value="1"/>
</dbReference>
<evidence type="ECO:0000259" key="6">
    <source>
        <dbReference type="Pfam" id="PF00931"/>
    </source>
</evidence>
<dbReference type="Gene3D" id="1.20.5.4130">
    <property type="match status" value="1"/>
</dbReference>
<dbReference type="EMBL" id="AM449383">
    <property type="protein sequence ID" value="CAN67609.1"/>
    <property type="molecule type" value="Genomic_DNA"/>
</dbReference>
<dbReference type="Gene3D" id="3.80.10.10">
    <property type="entry name" value="Ribonuclease Inhibitor"/>
    <property type="match status" value="5"/>
</dbReference>
<dbReference type="Pfam" id="PF13855">
    <property type="entry name" value="LRR_8"/>
    <property type="match status" value="1"/>
</dbReference>
<dbReference type="Pfam" id="PF00931">
    <property type="entry name" value="NB-ARC"/>
    <property type="match status" value="1"/>
</dbReference>
<feature type="domain" description="R13L1/DRL21-like LRR repeat region" evidence="9">
    <location>
        <begin position="695"/>
        <end position="822"/>
    </location>
</feature>
<proteinExistence type="predicted"/>
<dbReference type="InterPro" id="IPR002182">
    <property type="entry name" value="NB-ARC"/>
</dbReference>
<dbReference type="InterPro" id="IPR056789">
    <property type="entry name" value="LRR_R13L1-DRL21"/>
</dbReference>
<protein>
    <recommendedName>
        <fullName evidence="11">Disease resistance RPP13-like protein 1</fullName>
    </recommendedName>
</protein>
<evidence type="ECO:0000256" key="5">
    <source>
        <dbReference type="ARBA" id="ARBA00022840"/>
    </source>
</evidence>
<dbReference type="InterPro" id="IPR036388">
    <property type="entry name" value="WH-like_DNA-bd_sf"/>
</dbReference>
<organism evidence="10">
    <name type="scientific">Vitis vinifera</name>
    <name type="common">Grape</name>
    <dbReference type="NCBI Taxonomy" id="29760"/>
    <lineage>
        <taxon>Eukaryota</taxon>
        <taxon>Viridiplantae</taxon>
        <taxon>Streptophyta</taxon>
        <taxon>Embryophyta</taxon>
        <taxon>Tracheophyta</taxon>
        <taxon>Spermatophyta</taxon>
        <taxon>Magnoliopsida</taxon>
        <taxon>eudicotyledons</taxon>
        <taxon>Gunneridae</taxon>
        <taxon>Pentapetalae</taxon>
        <taxon>rosids</taxon>
        <taxon>Vitales</taxon>
        <taxon>Vitaceae</taxon>
        <taxon>Viteae</taxon>
        <taxon>Vitis</taxon>
    </lineage>
</organism>
<feature type="domain" description="NB-ARC" evidence="6">
    <location>
        <begin position="180"/>
        <end position="353"/>
    </location>
</feature>
<evidence type="ECO:0000259" key="9">
    <source>
        <dbReference type="Pfam" id="PF25019"/>
    </source>
</evidence>
<dbReference type="GO" id="GO:0005524">
    <property type="term" value="F:ATP binding"/>
    <property type="evidence" value="ECO:0007669"/>
    <property type="project" value="UniProtKB-KW"/>
</dbReference>
<keyword evidence="4" id="KW-0611">Plant defense</keyword>
<dbReference type="SUPFAM" id="SSF52540">
    <property type="entry name" value="P-loop containing nucleoside triphosphate hydrolases"/>
    <property type="match status" value="1"/>
</dbReference>
<feature type="domain" description="Disease resistance protein winged helix" evidence="8">
    <location>
        <begin position="438"/>
        <end position="505"/>
    </location>
</feature>
<dbReference type="Pfam" id="PF25019">
    <property type="entry name" value="LRR_R13L1-DRL21"/>
    <property type="match status" value="1"/>
</dbReference>
<dbReference type="PANTHER" id="PTHR36766">
    <property type="entry name" value="PLANT BROAD-SPECTRUM MILDEW RESISTANCE PROTEIN RPW8"/>
    <property type="match status" value="1"/>
</dbReference>
<evidence type="ECO:0000256" key="4">
    <source>
        <dbReference type="ARBA" id="ARBA00022821"/>
    </source>
</evidence>
<dbReference type="InterPro" id="IPR001611">
    <property type="entry name" value="Leu-rich_rpt"/>
</dbReference>
<dbReference type="PRINTS" id="PR00364">
    <property type="entry name" value="DISEASERSIST"/>
</dbReference>
<dbReference type="Pfam" id="PF23559">
    <property type="entry name" value="WHD_DRP"/>
    <property type="match status" value="1"/>
</dbReference>
<dbReference type="FunFam" id="3.40.50.300:FF:001091">
    <property type="entry name" value="Probable disease resistance protein At1g61300"/>
    <property type="match status" value="1"/>
</dbReference>
<evidence type="ECO:0000256" key="3">
    <source>
        <dbReference type="ARBA" id="ARBA00022741"/>
    </source>
</evidence>
<dbReference type="InterPro" id="IPR032675">
    <property type="entry name" value="LRR_dom_sf"/>
</dbReference>
<dbReference type="InterPro" id="IPR041118">
    <property type="entry name" value="Rx_N"/>
</dbReference>
<evidence type="ECO:0000313" key="10">
    <source>
        <dbReference type="EMBL" id="CAN67609.1"/>
    </source>
</evidence>
<dbReference type="SUPFAM" id="SSF52058">
    <property type="entry name" value="L domain-like"/>
    <property type="match status" value="3"/>
</dbReference>
<dbReference type="GO" id="GO:0043531">
    <property type="term" value="F:ADP binding"/>
    <property type="evidence" value="ECO:0007669"/>
    <property type="project" value="InterPro"/>
</dbReference>
<accession>A5B7J1</accession>
<keyword evidence="3" id="KW-0547">Nucleotide-binding</keyword>
<evidence type="ECO:0000259" key="8">
    <source>
        <dbReference type="Pfam" id="PF23559"/>
    </source>
</evidence>
<feature type="domain" description="Disease resistance N-terminal" evidence="7">
    <location>
        <begin position="9"/>
        <end position="94"/>
    </location>
</feature>
<dbReference type="Gene3D" id="1.10.10.10">
    <property type="entry name" value="Winged helix-like DNA-binding domain superfamily/Winged helix DNA-binding domain"/>
    <property type="match status" value="1"/>
</dbReference>
<evidence type="ECO:0000256" key="2">
    <source>
        <dbReference type="ARBA" id="ARBA00022737"/>
    </source>
</evidence>
<reference evidence="10" key="1">
    <citation type="journal article" date="2007" name="PLoS ONE">
        <title>The first genome sequence of an elite grapevine cultivar (Pinot noir Vitis vinifera L.): coping with a highly heterozygous genome.</title>
        <authorList>
            <person name="Velasco R."/>
            <person name="Zharkikh A."/>
            <person name="Troggio M."/>
            <person name="Cartwright D.A."/>
            <person name="Cestaro A."/>
            <person name="Pruss D."/>
            <person name="Pindo M."/>
            <person name="FitzGerald L.M."/>
            <person name="Vezzulli S."/>
            <person name="Reid J."/>
            <person name="Malacarne G."/>
            <person name="Iliev D."/>
            <person name="Coppola G."/>
            <person name="Wardell B."/>
            <person name="Micheletti D."/>
            <person name="Macalma T."/>
            <person name="Facci M."/>
            <person name="Mitchell J.T."/>
            <person name="Perazzolli M."/>
            <person name="Eldredge G."/>
            <person name="Gatto P."/>
            <person name="Oyzerski R."/>
            <person name="Moretto M."/>
            <person name="Gutin N."/>
            <person name="Stefanini M."/>
            <person name="Chen Y."/>
            <person name="Segala C."/>
            <person name="Davenport C."/>
            <person name="Dematte L."/>
            <person name="Mraz A."/>
            <person name="Battilana J."/>
            <person name="Stormo K."/>
            <person name="Costa F."/>
            <person name="Tao Q."/>
            <person name="Si-Ammour A."/>
            <person name="Harkins T."/>
            <person name="Lackey A."/>
            <person name="Perbost C."/>
            <person name="Taillon B."/>
            <person name="Stella A."/>
            <person name="Solovyev V."/>
            <person name="Fawcett J.A."/>
            <person name="Sterck L."/>
            <person name="Vandepoele K."/>
            <person name="Grando S.M."/>
            <person name="Toppo S."/>
            <person name="Moser C."/>
            <person name="Lanchbury J."/>
            <person name="Bogden R."/>
            <person name="Skolnick M."/>
            <person name="Sgaramella V."/>
            <person name="Bhatnagar S.K."/>
            <person name="Fontana P."/>
            <person name="Gutin A."/>
            <person name="Van de Peer Y."/>
            <person name="Salamini F."/>
            <person name="Viola R."/>
        </authorList>
    </citation>
    <scope>NUCLEOTIDE SEQUENCE</scope>
</reference>
<dbReference type="ExpressionAtlas" id="A5B7J1">
    <property type="expression patterns" value="baseline"/>
</dbReference>
<dbReference type="GO" id="GO:0051707">
    <property type="term" value="P:response to other organism"/>
    <property type="evidence" value="ECO:0007669"/>
    <property type="project" value="UniProtKB-ARBA"/>
</dbReference>
<evidence type="ECO:0000259" key="7">
    <source>
        <dbReference type="Pfam" id="PF18052"/>
    </source>
</evidence>
<dbReference type="Pfam" id="PF18052">
    <property type="entry name" value="Rx_N"/>
    <property type="match status" value="1"/>
</dbReference>
<keyword evidence="2" id="KW-0677">Repeat</keyword>
<sequence>MFAAEAALSAFLEAVFTKFLSPQLWSYARFLEVDSTFEEWRKTLLGIEAVLNDAEEKHIREKGVKVWLDDLKALAYDMEDVLDEFDTEAKQPKPMGGPQITITKVQKLIPTCCSSSGSGALILNENMNRTIKRITKELEAIAKRKFDLPLREDVRGLSNATERKLQTTSSVDGSGIYGRDSDKEKIIELLLSDEKTRDSKISVIPIVGMGGIGKTTLAQMIYNDERVKNHFEMGIWACVSDQFDVTRITKAVLESVTKTSYDIKNLELLQDSLKNELKGKKFFLVLDDVWNENYHNWDVLQVPFKVGAQGSAIIVTTRNEEVAYLMSTLPSHHLGELSSEECWLLFAQHAFANINSDVRRSLEPIGRKIARKCKGLPLAAKTLGGLLRSKQDSEAWNDVLNCKIWALPKEKSGILPSLRLSYHYLPTQLKRCFAYCSIFPKDYEYEKQKLVLLWMAEGLLDDSGSGETMEKVGDMCFRNLLMRSFFQQSGRDKSLYLMHELMHELSQFVSGEFCLRMEAGKHQKNPEKVRHSSYLRETYDGSEKFDFLREAYNLRTFLPLNMSFEVEACYLTHKVLVHMLPTLKCLRVLSLSHYQITDLPDSIGNLRHLRYLDISYTAIKKISESVSTLVNLQTLVLSHCYHMNELPKNMGNLINLRHLENSGTSLKGMPMEMKKLKNLQTLSAFVVGKHYGSSIRELRDLFCLGGTLSILNLENVVDAVDAREANVKDKKNLDELVLKWKDNDNNIAVDSQNEASVLEHLQPHKKLKKLTIDCYSGSNFPDWLGEPSFTNMVFLHLSKCKNCPYLPPLGQLPNLKSLSVVHFDAVKRVGAEFYGNDSSSAKPFGSLETLMFEEMPEWEEWVPLRIQGEEFPCLQKLCIRKCPKLTRDLPCRLSSLRQLEISECRQLVVSLPTVPSICEVKLHECDNVVLESAFHLTSVSSLSASKIFNMTHLPGGQITTSSIQVGLQHLRSLVELHLCNCPRLKELPPILHMLTSLKRLEIRQCPSLYSLPEMGLPSMLERLEIGGCDILQSLPEGMTFNNAHLQELYIRNCSSLRTFPRVGSLKTLSISKCRKLEFPLPEEMAHNSYASLETFWMTNSCDSLRSFPLGFFTKLKYLNIWNCENLESLAIPEGLHHEDLTSLETLHICNCPNFVSFPQGGLPTPNLRFFRVFNCEKLKSLPHQLHTQLPSLEVMVLYKCPEVVSFPEGGLPPNLSFLEISYCNKLIACRTEWRLQRHPSLETFTIRGGFKEEDRLESFPEEGLLPSTLTSLRICNLPMKSLGKEGLRRLTSLKSLEIYSCPDIKSFPQDGLPICLSFLTINHCRRLKKGCQRDKGKEWHKIAHIPCIEIDDEVIVFSVDSLLSPSFELWSSLIIHPLCKCGRAL</sequence>
<keyword evidence="5" id="KW-0067">ATP-binding</keyword>